<proteinExistence type="predicted"/>
<name>A0A9D4L553_DREPO</name>
<dbReference type="EMBL" id="JAIWYP010000003">
    <property type="protein sequence ID" value="KAH3851978.1"/>
    <property type="molecule type" value="Genomic_DNA"/>
</dbReference>
<dbReference type="AlphaFoldDB" id="A0A9D4L553"/>
<protein>
    <submittedName>
        <fullName evidence="2">Uncharacterized protein</fullName>
    </submittedName>
</protein>
<keyword evidence="1" id="KW-1133">Transmembrane helix</keyword>
<keyword evidence="1" id="KW-0472">Membrane</keyword>
<organism evidence="2 3">
    <name type="scientific">Dreissena polymorpha</name>
    <name type="common">Zebra mussel</name>
    <name type="synonym">Mytilus polymorpha</name>
    <dbReference type="NCBI Taxonomy" id="45954"/>
    <lineage>
        <taxon>Eukaryota</taxon>
        <taxon>Metazoa</taxon>
        <taxon>Spiralia</taxon>
        <taxon>Lophotrochozoa</taxon>
        <taxon>Mollusca</taxon>
        <taxon>Bivalvia</taxon>
        <taxon>Autobranchia</taxon>
        <taxon>Heteroconchia</taxon>
        <taxon>Euheterodonta</taxon>
        <taxon>Imparidentia</taxon>
        <taxon>Neoheterodontei</taxon>
        <taxon>Myida</taxon>
        <taxon>Dreissenoidea</taxon>
        <taxon>Dreissenidae</taxon>
        <taxon>Dreissena</taxon>
    </lineage>
</organism>
<reference evidence="2" key="1">
    <citation type="journal article" date="2019" name="bioRxiv">
        <title>The Genome of the Zebra Mussel, Dreissena polymorpha: A Resource for Invasive Species Research.</title>
        <authorList>
            <person name="McCartney M.A."/>
            <person name="Auch B."/>
            <person name="Kono T."/>
            <person name="Mallez S."/>
            <person name="Zhang Y."/>
            <person name="Obille A."/>
            <person name="Becker A."/>
            <person name="Abrahante J.E."/>
            <person name="Garbe J."/>
            <person name="Badalamenti J.P."/>
            <person name="Herman A."/>
            <person name="Mangelson H."/>
            <person name="Liachko I."/>
            <person name="Sullivan S."/>
            <person name="Sone E.D."/>
            <person name="Koren S."/>
            <person name="Silverstein K.A.T."/>
            <person name="Beckman K.B."/>
            <person name="Gohl D.M."/>
        </authorList>
    </citation>
    <scope>NUCLEOTIDE SEQUENCE</scope>
    <source>
        <strain evidence="2">Duluth1</strain>
        <tissue evidence="2">Whole animal</tissue>
    </source>
</reference>
<reference evidence="2" key="2">
    <citation type="submission" date="2020-11" db="EMBL/GenBank/DDBJ databases">
        <authorList>
            <person name="McCartney M.A."/>
            <person name="Auch B."/>
            <person name="Kono T."/>
            <person name="Mallez S."/>
            <person name="Becker A."/>
            <person name="Gohl D.M."/>
            <person name="Silverstein K.A.T."/>
            <person name="Koren S."/>
            <person name="Bechman K.B."/>
            <person name="Herman A."/>
            <person name="Abrahante J.E."/>
            <person name="Garbe J."/>
        </authorList>
    </citation>
    <scope>NUCLEOTIDE SEQUENCE</scope>
    <source>
        <strain evidence="2">Duluth1</strain>
        <tissue evidence="2">Whole animal</tissue>
    </source>
</reference>
<accession>A0A9D4L553</accession>
<evidence type="ECO:0000313" key="2">
    <source>
        <dbReference type="EMBL" id="KAH3851978.1"/>
    </source>
</evidence>
<sequence>MAASKVDDVRPVLQYYNQFEDPIDQFHKNQAKLRVCYVLEVFLCPRIKDRGYIVLGLSVIVCVCVSQNFNQNF</sequence>
<feature type="transmembrane region" description="Helical" evidence="1">
    <location>
        <begin position="52"/>
        <end position="69"/>
    </location>
</feature>
<gene>
    <name evidence="2" type="ORF">DPMN_094467</name>
</gene>
<keyword evidence="1" id="KW-0812">Transmembrane</keyword>
<keyword evidence="3" id="KW-1185">Reference proteome</keyword>
<dbReference type="Proteomes" id="UP000828390">
    <property type="component" value="Unassembled WGS sequence"/>
</dbReference>
<comment type="caution">
    <text evidence="2">The sequence shown here is derived from an EMBL/GenBank/DDBJ whole genome shotgun (WGS) entry which is preliminary data.</text>
</comment>
<evidence type="ECO:0000256" key="1">
    <source>
        <dbReference type="SAM" id="Phobius"/>
    </source>
</evidence>
<evidence type="ECO:0000313" key="3">
    <source>
        <dbReference type="Proteomes" id="UP000828390"/>
    </source>
</evidence>